<dbReference type="GO" id="GO:0008237">
    <property type="term" value="F:metallopeptidase activity"/>
    <property type="evidence" value="ECO:0007669"/>
    <property type="project" value="UniProtKB-KW"/>
</dbReference>
<evidence type="ECO:0000313" key="4">
    <source>
        <dbReference type="Proteomes" id="UP000788419"/>
    </source>
</evidence>
<keyword evidence="3" id="KW-0378">Hydrolase</keyword>
<keyword evidence="3" id="KW-0482">Metalloprotease</keyword>
<feature type="transmembrane region" description="Helical" evidence="1">
    <location>
        <begin position="20"/>
        <end position="42"/>
    </location>
</feature>
<keyword evidence="1" id="KW-0472">Membrane</keyword>
<name>A0ABQ6Z4K5_9GAMM</name>
<comment type="caution">
    <text evidence="3">The sequence shown here is derived from an EMBL/GenBank/DDBJ whole genome shotgun (WGS) entry which is preliminary data.</text>
</comment>
<feature type="transmembrane region" description="Helical" evidence="1">
    <location>
        <begin position="212"/>
        <end position="231"/>
    </location>
</feature>
<accession>A0ABQ6Z4K5</accession>
<proteinExistence type="predicted"/>
<keyword evidence="4" id="KW-1185">Reference proteome</keyword>
<evidence type="ECO:0000259" key="2">
    <source>
        <dbReference type="Pfam" id="PF02517"/>
    </source>
</evidence>
<organism evidence="3 4">
    <name type="scientific">Pseudoxanthomonas daejeonensis</name>
    <dbReference type="NCBI Taxonomy" id="266062"/>
    <lineage>
        <taxon>Bacteria</taxon>
        <taxon>Pseudomonadati</taxon>
        <taxon>Pseudomonadota</taxon>
        <taxon>Gammaproteobacteria</taxon>
        <taxon>Lysobacterales</taxon>
        <taxon>Lysobacteraceae</taxon>
        <taxon>Pseudoxanthomonas</taxon>
    </lineage>
</organism>
<protein>
    <submittedName>
        <fullName evidence="3">CPBP family intramembrane metalloprotease</fullName>
    </submittedName>
</protein>
<feature type="domain" description="CAAX prenyl protease 2/Lysostaphin resistance protein A-like" evidence="2">
    <location>
        <begin position="113"/>
        <end position="221"/>
    </location>
</feature>
<keyword evidence="1" id="KW-1133">Transmembrane helix</keyword>
<feature type="transmembrane region" description="Helical" evidence="1">
    <location>
        <begin position="154"/>
        <end position="179"/>
    </location>
</feature>
<dbReference type="Proteomes" id="UP000788419">
    <property type="component" value="Unassembled WGS sequence"/>
</dbReference>
<reference evidence="3 4" key="1">
    <citation type="submission" date="2017-10" db="EMBL/GenBank/DDBJ databases">
        <title>Whole genome sequencing of members of genus Pseudoxanthomonas.</title>
        <authorList>
            <person name="Kumar S."/>
            <person name="Bansal K."/>
            <person name="Kaur A."/>
            <person name="Patil P."/>
            <person name="Sharma S."/>
            <person name="Patil P.B."/>
        </authorList>
    </citation>
    <scope>NUCLEOTIDE SEQUENCE [LARGE SCALE GENOMIC DNA]</scope>
    <source>
        <strain evidence="3 4">DSM 17801</strain>
    </source>
</reference>
<evidence type="ECO:0000313" key="3">
    <source>
        <dbReference type="EMBL" id="KAF1692875.1"/>
    </source>
</evidence>
<dbReference type="EMBL" id="PDWN01000014">
    <property type="protein sequence ID" value="KAF1692875.1"/>
    <property type="molecule type" value="Genomic_DNA"/>
</dbReference>
<keyword evidence="3" id="KW-0645">Protease</keyword>
<feature type="transmembrane region" description="Helical" evidence="1">
    <location>
        <begin position="185"/>
        <end position="205"/>
    </location>
</feature>
<feature type="transmembrane region" description="Helical" evidence="1">
    <location>
        <begin position="113"/>
        <end position="142"/>
    </location>
</feature>
<gene>
    <name evidence="3" type="ORF">CSC65_13470</name>
</gene>
<dbReference type="Pfam" id="PF02517">
    <property type="entry name" value="Rce1-like"/>
    <property type="match status" value="1"/>
</dbReference>
<evidence type="ECO:0000256" key="1">
    <source>
        <dbReference type="SAM" id="Phobius"/>
    </source>
</evidence>
<sequence length="236" mass="25461">MPYLAQTMPDAFTRVRLPLGVIAAAQGAQALVLVGLLAWAGLRMGHRVGLGSPVLHAWLVARRRPDWARLKPLHAVLLGIAAALAILAVAPLLDRAMPPMLHPPASATAGLSAFNGFLASFYGGIVEELLLRLFLMTLLLWIVARRRRTALPDWAYWLAIVIAALLFGAGHLPAAANIWGLEPVVVLRTLLLNGIAGLAFGWLYWKRGLEMAMLAHFSADIVLHVAVPLLWPGALP</sequence>
<feature type="transmembrane region" description="Helical" evidence="1">
    <location>
        <begin position="72"/>
        <end position="93"/>
    </location>
</feature>
<dbReference type="InterPro" id="IPR003675">
    <property type="entry name" value="Rce1/LyrA-like_dom"/>
</dbReference>
<keyword evidence="1" id="KW-0812">Transmembrane</keyword>